<gene>
    <name evidence="1" type="ORF">METZ01_LOCUS68679</name>
</gene>
<dbReference type="PANTHER" id="PTHR43737">
    <property type="entry name" value="BLL7424 PROTEIN"/>
    <property type="match status" value="1"/>
</dbReference>
<dbReference type="InterPro" id="IPR006311">
    <property type="entry name" value="TAT_signal"/>
</dbReference>
<evidence type="ECO:0008006" key="2">
    <source>
        <dbReference type="Google" id="ProtNLM"/>
    </source>
</evidence>
<reference evidence="1" key="1">
    <citation type="submission" date="2018-05" db="EMBL/GenBank/DDBJ databases">
        <authorList>
            <person name="Lanie J.A."/>
            <person name="Ng W.-L."/>
            <person name="Kazmierczak K.M."/>
            <person name="Andrzejewski T.M."/>
            <person name="Davidsen T.M."/>
            <person name="Wayne K.J."/>
            <person name="Tettelin H."/>
            <person name="Glass J.I."/>
            <person name="Rusch D."/>
            <person name="Podicherti R."/>
            <person name="Tsui H.-C.T."/>
            <person name="Winkler M.E."/>
        </authorList>
    </citation>
    <scope>NUCLEOTIDE SEQUENCE</scope>
</reference>
<evidence type="ECO:0000313" key="1">
    <source>
        <dbReference type="EMBL" id="SVA15825.1"/>
    </source>
</evidence>
<dbReference type="AlphaFoldDB" id="A0A381TI79"/>
<dbReference type="PANTHER" id="PTHR43737:SF1">
    <property type="entry name" value="DUF1501 DOMAIN-CONTAINING PROTEIN"/>
    <property type="match status" value="1"/>
</dbReference>
<sequence>MNMQRREFLKTGGLAGGALGLNLLSSLGLPNNLFADGHSSNKKMLFIFQRGGNDGINAVIPRGDNEYNTTNRPTLFLRENQALDLGNGFAQLHPGLEPMMEIFNNQKLNGQDGPGNLAVIHRVGYAGQSRSHFNSQHYWENATPGDKKLDEGMFYRQITQTLDLTDEANAFVAASLSGSQMVSLRGPKPLPNFRKASDFAFRGSTAQNRKFLGTLPGSDPRWPTGSGALGLYGGRANLPRKRYRETVHRTGQLLGSTIQTLQDATQKTYTPANNATYPGGNYGQRLREAAMLFKRTNAKILGMNIGGWDTHVGQGQLYGKHRDLLGNVAMAFQAFYRDMQDQWDDMVVVTMTEFGRTSKENGSRGTDHAEATAMFVAGGGVKGGVYNCDKNTWKNGDMFSTNNERYLLRKTDFRSVFGEIFTDHFGNTQKQLNQVIPTYTAAKKENSKDFKKLGLFA</sequence>
<name>A0A381TI79_9ZZZZ</name>
<dbReference type="EMBL" id="UINC01004641">
    <property type="protein sequence ID" value="SVA15825.1"/>
    <property type="molecule type" value="Genomic_DNA"/>
</dbReference>
<dbReference type="InterPro" id="IPR010869">
    <property type="entry name" value="DUF1501"/>
</dbReference>
<protein>
    <recommendedName>
        <fullName evidence="2">DUF1501 domain-containing protein</fullName>
    </recommendedName>
</protein>
<dbReference type="Pfam" id="PF07394">
    <property type="entry name" value="DUF1501"/>
    <property type="match status" value="1"/>
</dbReference>
<organism evidence="1">
    <name type="scientific">marine metagenome</name>
    <dbReference type="NCBI Taxonomy" id="408172"/>
    <lineage>
        <taxon>unclassified sequences</taxon>
        <taxon>metagenomes</taxon>
        <taxon>ecological metagenomes</taxon>
    </lineage>
</organism>
<accession>A0A381TI79</accession>
<dbReference type="PROSITE" id="PS51318">
    <property type="entry name" value="TAT"/>
    <property type="match status" value="1"/>
</dbReference>
<proteinExistence type="predicted"/>